<dbReference type="PANTHER" id="PTHR42928">
    <property type="entry name" value="TRICARBOXYLATE-BINDING PROTEIN"/>
    <property type="match status" value="1"/>
</dbReference>
<organism evidence="2 3">
    <name type="scientific">Plastoroseomonas hellenica</name>
    <dbReference type="NCBI Taxonomy" id="2687306"/>
    <lineage>
        <taxon>Bacteria</taxon>
        <taxon>Pseudomonadati</taxon>
        <taxon>Pseudomonadota</taxon>
        <taxon>Alphaproteobacteria</taxon>
        <taxon>Acetobacterales</taxon>
        <taxon>Acetobacteraceae</taxon>
        <taxon>Plastoroseomonas</taxon>
    </lineage>
</organism>
<proteinExistence type="inferred from homology"/>
<protein>
    <submittedName>
        <fullName evidence="2">Tripartite tricarboxylate transporter substrate binding protein</fullName>
    </submittedName>
</protein>
<sequence length="327" mass="34225">MPSRRSILALPALLAAAGGQQRAARASETYPDRPVTIVVGFAAGGSTDLVARLIAQSLSEALKQSFVVDNRTGAAGVVGHTAVARARPDGYTLLMATNSTYVMAPFLYGNIPYDSETAFAPISLVGNNGQVLSVHPALPVRDIAGLVDYLKTRPGQVNFSTSGVAGTSHMATELFMSMSGASMTHVPYRGGGPAAQALMTGEVGACFVDVATAAPLAADGKVRALGISSLQRSPLLSDVRSISESLPGFESSTDFALLAPAGTPEPVRQQLHRALTAVLADPVLKGKLEQQGVNVIGSTPSEFRRYRAQEVARWGRIITERNIRAPS</sequence>
<evidence type="ECO:0000256" key="1">
    <source>
        <dbReference type="ARBA" id="ARBA00006987"/>
    </source>
</evidence>
<dbReference type="Gene3D" id="3.40.190.150">
    <property type="entry name" value="Bordetella uptake gene, domain 1"/>
    <property type="match status" value="1"/>
</dbReference>
<accession>A0ABS5F622</accession>
<reference evidence="3" key="1">
    <citation type="journal article" date="2021" name="Syst. Appl. Microbiol.">
        <title>Roseomonas hellenica sp. nov., isolated from roots of wild-growing Alkanna tinctoria.</title>
        <authorList>
            <person name="Rat A."/>
            <person name="Naranjo H.D."/>
            <person name="Lebbe L."/>
            <person name="Cnockaert M."/>
            <person name="Krigas N."/>
            <person name="Grigoriadou K."/>
            <person name="Maloupa E."/>
            <person name="Willems A."/>
        </authorList>
    </citation>
    <scope>NUCLEOTIDE SEQUENCE [LARGE SCALE GENOMIC DNA]</scope>
    <source>
        <strain evidence="3">LMG 31523</strain>
    </source>
</reference>
<dbReference type="InterPro" id="IPR042100">
    <property type="entry name" value="Bug_dom1"/>
</dbReference>
<dbReference type="Gene3D" id="3.40.190.10">
    <property type="entry name" value="Periplasmic binding protein-like II"/>
    <property type="match status" value="1"/>
</dbReference>
<comment type="similarity">
    <text evidence="1">Belongs to the UPF0065 (bug) family.</text>
</comment>
<evidence type="ECO:0000313" key="3">
    <source>
        <dbReference type="Proteomes" id="UP001196870"/>
    </source>
</evidence>
<dbReference type="CDD" id="cd13578">
    <property type="entry name" value="PBP2_Bug27"/>
    <property type="match status" value="1"/>
</dbReference>
<dbReference type="Pfam" id="PF03401">
    <property type="entry name" value="TctC"/>
    <property type="match status" value="1"/>
</dbReference>
<dbReference type="InterPro" id="IPR005064">
    <property type="entry name" value="BUG"/>
</dbReference>
<comment type="caution">
    <text evidence="2">The sequence shown here is derived from an EMBL/GenBank/DDBJ whole genome shotgun (WGS) entry which is preliminary data.</text>
</comment>
<dbReference type="Proteomes" id="UP001196870">
    <property type="component" value="Unassembled WGS sequence"/>
</dbReference>
<name>A0ABS5F622_9PROT</name>
<gene>
    <name evidence="2" type="ORF">GXW71_24675</name>
</gene>
<keyword evidence="3" id="KW-1185">Reference proteome</keyword>
<evidence type="ECO:0000313" key="2">
    <source>
        <dbReference type="EMBL" id="MBR0667575.1"/>
    </source>
</evidence>
<dbReference type="PIRSF" id="PIRSF017082">
    <property type="entry name" value="YflP"/>
    <property type="match status" value="1"/>
</dbReference>
<dbReference type="EMBL" id="JAAGBB010000037">
    <property type="protein sequence ID" value="MBR0667575.1"/>
    <property type="molecule type" value="Genomic_DNA"/>
</dbReference>
<dbReference type="RefSeq" id="WP_211855354.1">
    <property type="nucleotide sequence ID" value="NZ_JAAGBB010000037.1"/>
</dbReference>
<dbReference type="PANTHER" id="PTHR42928:SF5">
    <property type="entry name" value="BLR1237 PROTEIN"/>
    <property type="match status" value="1"/>
</dbReference>
<dbReference type="SUPFAM" id="SSF53850">
    <property type="entry name" value="Periplasmic binding protein-like II"/>
    <property type="match status" value="1"/>
</dbReference>